<reference evidence="2" key="1">
    <citation type="submission" date="2020-06" db="EMBL/GenBank/DDBJ databases">
        <title>Comparative genome analysis of Ralstonia solanacearum.</title>
        <authorList>
            <person name="Iiyama K."/>
            <person name="Kodama S."/>
            <person name="Furuya N."/>
        </authorList>
    </citation>
    <scope>NUCLEOTIDE SEQUENCE</scope>
    <source>
        <strain evidence="2">MAFF 311693</strain>
    </source>
</reference>
<evidence type="ECO:0000313" key="2">
    <source>
        <dbReference type="EMBL" id="BCI56340.1"/>
    </source>
</evidence>
<organism evidence="2">
    <name type="scientific">Ralstonia solanacearum</name>
    <name type="common">Pseudomonas solanacearum</name>
    <dbReference type="NCBI Taxonomy" id="305"/>
    <lineage>
        <taxon>Bacteria</taxon>
        <taxon>Pseudomonadati</taxon>
        <taxon>Pseudomonadota</taxon>
        <taxon>Betaproteobacteria</taxon>
        <taxon>Burkholderiales</taxon>
        <taxon>Burkholderiaceae</taxon>
        <taxon>Ralstonia</taxon>
        <taxon>Ralstonia solanacearum species complex</taxon>
    </lineage>
</organism>
<keyword evidence="1" id="KW-1133">Transmembrane helix</keyword>
<protein>
    <recommendedName>
        <fullName evidence="3">Tfp pilus assembly protein PilW</fullName>
    </recommendedName>
</protein>
<proteinExistence type="predicted"/>
<dbReference type="AlphaFoldDB" id="A0A8D5EQZ5"/>
<dbReference type="EMBL" id="LC557117">
    <property type="protein sequence ID" value="BCI56340.1"/>
    <property type="molecule type" value="Genomic_DNA"/>
</dbReference>
<keyword evidence="1" id="KW-0472">Membrane</keyword>
<accession>A0A8D5EQZ5</accession>
<keyword evidence="1" id="KW-0812">Transmembrane</keyword>
<evidence type="ECO:0000256" key="1">
    <source>
        <dbReference type="SAM" id="Phobius"/>
    </source>
</evidence>
<sequence length="256" mass="26742">MAFHFRTRQQGISLISLMVGQIISLLVILAMLGLFRAVSRNVFDKDVGMQPRAIQDRQVASALLTAQNMLQGAGFGIASPTVNTNFVLVSGLVLSGAGGTSTLQTTGTTLQTIGSTSATGNAIFWESNPTQSSSTAAWSCQGLVSNPTTGALYWLQAAGGCDPLPANWAAQQWTITRLVADIALPAPVTFAATAVHNSPCWPYGSEMPSATLSAQIGAEKGISNASQNTAGLQIQMNWTTKTGSGSWLSCLPNFST</sequence>
<feature type="transmembrane region" description="Helical" evidence="1">
    <location>
        <begin position="12"/>
        <end position="35"/>
    </location>
</feature>
<name>A0A8D5EQZ5_RALSL</name>
<evidence type="ECO:0008006" key="3">
    <source>
        <dbReference type="Google" id="ProtNLM"/>
    </source>
</evidence>